<evidence type="ECO:0000313" key="4">
    <source>
        <dbReference type="Proteomes" id="UP000294164"/>
    </source>
</evidence>
<dbReference type="OrthoDB" id="1437692at2"/>
<gene>
    <name evidence="2" type="ORF">EA655_06800</name>
    <name evidence="1" type="ORF">EA660_12060</name>
</gene>
<accession>A0A4Q8L981</accession>
<dbReference type="EMBL" id="SHMC01000004">
    <property type="protein sequence ID" value="TAA24456.1"/>
    <property type="molecule type" value="Genomic_DNA"/>
</dbReference>
<name>A0A4Q8M4M3_9GAMM</name>
<dbReference type="GeneID" id="83680379"/>
<sequence>MKSQPLKGSVAEEALRNYFLSIGYYVARGIKFTFHRFDVTDVDLWLYARNSPLSRERICVDIKNKKTPQALERIFWAKGLQSVLGLDSCIVATTDSRPDVREFGLQHNVRVLDGKFLSRLTNSARSHKERITEEDFLADLESGSLGRLSGDWRGRYEESKSRLLHSLNFDGCNAWLEDIEYLLAQIASGNRAWRLFYASCSHFMIAMDFILREFIAEDQEQRRQIIERGIRYGVSGQAFTEKVGRMAAALVEGVAAQPGLADTLQQELQQQASNVKADLLAEFFARNLTGSAAFDVALALESAAFSPQAPTPSALPSQAQAVVGVIADFCGVDRKIALA</sequence>
<protein>
    <submittedName>
        <fullName evidence="2">Uncharacterized protein</fullName>
    </submittedName>
</protein>
<evidence type="ECO:0000313" key="2">
    <source>
        <dbReference type="EMBL" id="TAA44633.1"/>
    </source>
</evidence>
<reference evidence="3 4" key="1">
    <citation type="submission" date="2019-02" db="EMBL/GenBank/DDBJ databases">
        <title>WGS of Pseudoxanthomonas species novum from clinical isolates.</title>
        <authorList>
            <person name="Bernier A.-M."/>
            <person name="Bernard K."/>
            <person name="Vachon A."/>
        </authorList>
    </citation>
    <scope>NUCLEOTIDE SEQUENCE [LARGE SCALE GENOMIC DNA]</scope>
    <source>
        <strain evidence="2 4">NML130969</strain>
        <strain evidence="1 3">NML171200</strain>
    </source>
</reference>
<proteinExistence type="predicted"/>
<dbReference type="AlphaFoldDB" id="A0A4Q8M4M3"/>
<accession>A0A4Q8M4M3</accession>
<dbReference type="Proteomes" id="UP000292627">
    <property type="component" value="Unassembled WGS sequence"/>
</dbReference>
<dbReference type="Proteomes" id="UP000294164">
    <property type="component" value="Unassembled WGS sequence"/>
</dbReference>
<evidence type="ECO:0000313" key="1">
    <source>
        <dbReference type="EMBL" id="TAA24456.1"/>
    </source>
</evidence>
<dbReference type="RefSeq" id="WP_034010234.1">
    <property type="nucleotide sequence ID" value="NZ_SHMC01000004.1"/>
</dbReference>
<dbReference type="EMBL" id="SHMG01000003">
    <property type="protein sequence ID" value="TAA44633.1"/>
    <property type="molecule type" value="Genomic_DNA"/>
</dbReference>
<evidence type="ECO:0000313" key="3">
    <source>
        <dbReference type="Proteomes" id="UP000292627"/>
    </source>
</evidence>
<organism evidence="2 4">
    <name type="scientific">Pseudoxanthomonas winnipegensis</name>
    <dbReference type="NCBI Taxonomy" id="2480810"/>
    <lineage>
        <taxon>Bacteria</taxon>
        <taxon>Pseudomonadati</taxon>
        <taxon>Pseudomonadota</taxon>
        <taxon>Gammaproteobacteria</taxon>
        <taxon>Lysobacterales</taxon>
        <taxon>Lysobacteraceae</taxon>
        <taxon>Pseudoxanthomonas</taxon>
    </lineage>
</organism>
<comment type="caution">
    <text evidence="2">The sequence shown here is derived from an EMBL/GenBank/DDBJ whole genome shotgun (WGS) entry which is preliminary data.</text>
</comment>